<dbReference type="FunFam" id="3.20.20.300:FF:000002">
    <property type="entry name" value="Probable beta-glucosidase"/>
    <property type="match status" value="1"/>
</dbReference>
<comment type="function">
    <text evidence="16">Beta-glucosidases are one of a number of cellulolytic enzymes involved in the degradation of cellulosic biomass. Catalyzes the last step releasing glucose from the inhibitory cellobiose.</text>
</comment>
<dbReference type="EMBL" id="KB446535">
    <property type="protein sequence ID" value="EME48327.1"/>
    <property type="molecule type" value="Genomic_DNA"/>
</dbReference>
<keyword evidence="12" id="KW-0325">Glycoprotein</keyword>
<evidence type="ECO:0000256" key="1">
    <source>
        <dbReference type="ARBA" id="ARBA00000448"/>
    </source>
</evidence>
<evidence type="ECO:0000259" key="22">
    <source>
        <dbReference type="SMART" id="SM01217"/>
    </source>
</evidence>
<evidence type="ECO:0000256" key="5">
    <source>
        <dbReference type="ARBA" id="ARBA00012744"/>
    </source>
</evidence>
<evidence type="ECO:0000256" key="3">
    <source>
        <dbReference type="ARBA" id="ARBA00004987"/>
    </source>
</evidence>
<dbReference type="Gene3D" id="3.40.50.1700">
    <property type="entry name" value="Glycoside hydrolase family 3 C-terminal domain"/>
    <property type="match status" value="1"/>
</dbReference>
<comment type="subcellular location">
    <subcellularLocation>
        <location evidence="2">Cell membrane</location>
        <topology evidence="2">Single-pass type II membrane protein</topology>
    </subcellularLocation>
</comment>
<evidence type="ECO:0000256" key="6">
    <source>
        <dbReference type="ARBA" id="ARBA00022475"/>
    </source>
</evidence>
<dbReference type="Gene3D" id="3.20.20.300">
    <property type="entry name" value="Glycoside hydrolase, family 3, N-terminal domain"/>
    <property type="match status" value="1"/>
</dbReference>
<dbReference type="OMA" id="VVMESWI"/>
<dbReference type="InterPro" id="IPR002772">
    <property type="entry name" value="Glyco_hydro_3_C"/>
</dbReference>
<dbReference type="EC" id="3.2.1.21" evidence="5"/>
<dbReference type="InterPro" id="IPR026891">
    <property type="entry name" value="Fn3-like"/>
</dbReference>
<dbReference type="eggNOG" id="ENOG502QR4D">
    <property type="taxonomic scope" value="Eukaryota"/>
</dbReference>
<evidence type="ECO:0000313" key="23">
    <source>
        <dbReference type="EMBL" id="EME48327.1"/>
    </source>
</evidence>
<comment type="catalytic activity">
    <reaction evidence="1">
        <text>Hydrolysis of terminal, non-reducing beta-D-glucosyl residues with release of beta-D-glucose.</text>
        <dbReference type="EC" id="3.2.1.21"/>
    </reaction>
</comment>
<keyword evidence="9" id="KW-0735">Signal-anchor</keyword>
<dbReference type="Pfam" id="PF01915">
    <property type="entry name" value="Glyco_hydro_3_C"/>
    <property type="match status" value="1"/>
</dbReference>
<keyword evidence="6" id="KW-1003">Cell membrane</keyword>
<dbReference type="Gene3D" id="2.60.40.10">
    <property type="entry name" value="Immunoglobulins"/>
    <property type="match status" value="1"/>
</dbReference>
<evidence type="ECO:0000256" key="21">
    <source>
        <dbReference type="SAM" id="MobiDB-lite"/>
    </source>
</evidence>
<accession>N1PY16</accession>
<dbReference type="SMART" id="SM01217">
    <property type="entry name" value="Fn3_like"/>
    <property type="match status" value="1"/>
</dbReference>
<dbReference type="InterPro" id="IPR001764">
    <property type="entry name" value="Glyco_hydro_3_N"/>
</dbReference>
<evidence type="ECO:0000256" key="11">
    <source>
        <dbReference type="ARBA" id="ARBA00023136"/>
    </source>
</evidence>
<evidence type="ECO:0000256" key="14">
    <source>
        <dbReference type="ARBA" id="ARBA00023295"/>
    </source>
</evidence>
<dbReference type="Pfam" id="PF14310">
    <property type="entry name" value="Fn3-like"/>
    <property type="match status" value="1"/>
</dbReference>
<keyword evidence="7" id="KW-0812">Transmembrane</keyword>
<evidence type="ECO:0000256" key="19">
    <source>
        <dbReference type="ARBA" id="ARBA00041599"/>
    </source>
</evidence>
<keyword evidence="14" id="KW-0326">Glycosidase</keyword>
<organism evidence="23 24">
    <name type="scientific">Dothistroma septosporum (strain NZE10 / CBS 128990)</name>
    <name type="common">Red band needle blight fungus</name>
    <name type="synonym">Mycosphaerella pini</name>
    <dbReference type="NCBI Taxonomy" id="675120"/>
    <lineage>
        <taxon>Eukaryota</taxon>
        <taxon>Fungi</taxon>
        <taxon>Dikarya</taxon>
        <taxon>Ascomycota</taxon>
        <taxon>Pezizomycotina</taxon>
        <taxon>Dothideomycetes</taxon>
        <taxon>Dothideomycetidae</taxon>
        <taxon>Mycosphaerellales</taxon>
        <taxon>Mycosphaerellaceae</taxon>
        <taxon>Dothistroma</taxon>
    </lineage>
</organism>
<dbReference type="Pfam" id="PF00933">
    <property type="entry name" value="Glyco_hydro_3"/>
    <property type="match status" value="1"/>
</dbReference>
<proteinExistence type="inferred from homology"/>
<feature type="region of interest" description="Disordered" evidence="21">
    <location>
        <begin position="780"/>
        <end position="810"/>
    </location>
</feature>
<dbReference type="InterPro" id="IPR036881">
    <property type="entry name" value="Glyco_hydro_3_C_sf"/>
</dbReference>
<gene>
    <name evidence="23" type="ORF">DOTSEDRAFT_122391</name>
</gene>
<evidence type="ECO:0000256" key="18">
    <source>
        <dbReference type="ARBA" id="ARBA00041269"/>
    </source>
</evidence>
<evidence type="ECO:0000256" key="2">
    <source>
        <dbReference type="ARBA" id="ARBA00004401"/>
    </source>
</evidence>
<keyword evidence="15" id="KW-0624">Polysaccharide degradation</keyword>
<dbReference type="Proteomes" id="UP000016933">
    <property type="component" value="Unassembled WGS sequence"/>
</dbReference>
<comment type="pathway">
    <text evidence="3">Glycan metabolism; cellulose degradation.</text>
</comment>
<reference evidence="24" key="1">
    <citation type="journal article" date="2012" name="PLoS Genet.">
        <title>The genomes of the fungal plant pathogens Cladosporium fulvum and Dothistroma septosporum reveal adaptation to different hosts and lifestyles but also signatures of common ancestry.</title>
        <authorList>
            <person name="de Wit P.J.G.M."/>
            <person name="van der Burgt A."/>
            <person name="Oekmen B."/>
            <person name="Stergiopoulos I."/>
            <person name="Abd-Elsalam K.A."/>
            <person name="Aerts A.L."/>
            <person name="Bahkali A.H."/>
            <person name="Beenen H.G."/>
            <person name="Chettri P."/>
            <person name="Cox M.P."/>
            <person name="Datema E."/>
            <person name="de Vries R.P."/>
            <person name="Dhillon B."/>
            <person name="Ganley A.R."/>
            <person name="Griffiths S.A."/>
            <person name="Guo Y."/>
            <person name="Hamelin R.C."/>
            <person name="Henrissat B."/>
            <person name="Kabir M.S."/>
            <person name="Jashni M.K."/>
            <person name="Kema G."/>
            <person name="Klaubauf S."/>
            <person name="Lapidus A."/>
            <person name="Levasseur A."/>
            <person name="Lindquist E."/>
            <person name="Mehrabi R."/>
            <person name="Ohm R.A."/>
            <person name="Owen T.J."/>
            <person name="Salamov A."/>
            <person name="Schwelm A."/>
            <person name="Schijlen E."/>
            <person name="Sun H."/>
            <person name="van den Burg H.A."/>
            <person name="van Ham R.C.H.J."/>
            <person name="Zhang S."/>
            <person name="Goodwin S.B."/>
            <person name="Grigoriev I.V."/>
            <person name="Collemare J."/>
            <person name="Bradshaw R.E."/>
        </authorList>
    </citation>
    <scope>NUCLEOTIDE SEQUENCE [LARGE SCALE GENOMIC DNA]</scope>
    <source>
        <strain evidence="24">NZE10 / CBS 128990</strain>
    </source>
</reference>
<dbReference type="InterPro" id="IPR036962">
    <property type="entry name" value="Glyco_hydro_3_N_sf"/>
</dbReference>
<dbReference type="GO" id="GO:0005886">
    <property type="term" value="C:plasma membrane"/>
    <property type="evidence" value="ECO:0007669"/>
    <property type="project" value="UniProtKB-SubCell"/>
</dbReference>
<keyword evidence="13" id="KW-0119">Carbohydrate metabolism</keyword>
<dbReference type="PANTHER" id="PTHR42715:SF20">
    <property type="entry name" value="BETA-GLUCOSIDASE E-RELATED"/>
    <property type="match status" value="1"/>
</dbReference>
<name>N1PY16_DOTSN</name>
<protein>
    <recommendedName>
        <fullName evidence="17">Probable beta-glucosidase E</fullName>
        <ecNumber evidence="5">3.2.1.21</ecNumber>
    </recommendedName>
    <alternativeName>
        <fullName evidence="18">Beta-D-glucoside glucohydrolase E</fullName>
    </alternativeName>
    <alternativeName>
        <fullName evidence="19">Cellobiase E</fullName>
    </alternativeName>
    <alternativeName>
        <fullName evidence="20">Gentiobiase E</fullName>
    </alternativeName>
</protein>
<keyword evidence="8 23" id="KW-0378">Hydrolase</keyword>
<keyword evidence="10" id="KW-1133">Transmembrane helix</keyword>
<dbReference type="GO" id="GO:0009251">
    <property type="term" value="P:glucan catabolic process"/>
    <property type="evidence" value="ECO:0007669"/>
    <property type="project" value="TreeGrafter"/>
</dbReference>
<dbReference type="SUPFAM" id="SSF52279">
    <property type="entry name" value="Beta-D-glucan exohydrolase, C-terminal domain"/>
    <property type="match status" value="1"/>
</dbReference>
<dbReference type="GO" id="GO:0008422">
    <property type="term" value="F:beta-glucosidase activity"/>
    <property type="evidence" value="ECO:0007669"/>
    <property type="project" value="UniProtKB-EC"/>
</dbReference>
<evidence type="ECO:0000256" key="7">
    <source>
        <dbReference type="ARBA" id="ARBA00022692"/>
    </source>
</evidence>
<feature type="domain" description="Fibronectin type III-like" evidence="22">
    <location>
        <begin position="832"/>
        <end position="912"/>
    </location>
</feature>
<dbReference type="PRINTS" id="PR00133">
    <property type="entry name" value="GLHYDRLASE3"/>
</dbReference>
<evidence type="ECO:0000256" key="15">
    <source>
        <dbReference type="ARBA" id="ARBA00023326"/>
    </source>
</evidence>
<dbReference type="InterPro" id="IPR013783">
    <property type="entry name" value="Ig-like_fold"/>
</dbReference>
<evidence type="ECO:0000256" key="13">
    <source>
        <dbReference type="ARBA" id="ARBA00023277"/>
    </source>
</evidence>
<dbReference type="PANTHER" id="PTHR42715">
    <property type="entry name" value="BETA-GLUCOSIDASE"/>
    <property type="match status" value="1"/>
</dbReference>
<sequence>MNNTKRQRRWWVPSRFLCFLTILFFATLVLLLSAGGLWVYKVGGVPENGQSEAWYPTPKGGTVEGWRDSYEKAAKLVKQMTLVEKVNITTGTGWQMGPCVGNTGPVDRLDFPSLCLQDGPLGLRFVDNASSFPAGITVGATFNKDLMFERGKALGLEAKLKGINVMLGPSMGALGRLPAGGRNWEGFGSDPVLQAIGAAQTIKGIQSNGVIATAKHFVGNEQEHFRQSWEWGTPNAISSNIDDRTLHEVYAWPFAESVRAGVGSVMCSYNQVNNSYACQNSKLMNGILKDEMGFQGFVQSDWLAQRSGVASALAGLDMSMPGDGLRWQDGETLWGGQLTKAVLNGSVPTNRLDDAALRIVAAWYQLGQDDAQAWPRYTLSNSATFSSWTDEAEGKLHPGSPENVETGLVNKFVPVRQTEQGGDHDALARKIAVEGIVMVKNEDNTLPLTPKGDTIKSTRHDKSSEGKVKIGIFGEDAFANPRGPNACEDRGCNEYTLASGWGSGASNFPYLVAPFDALNATFDHASVNITAYAKQAASDAGDIAKDQDLCIVFANSDAGEGFISWGKVKGDRPDLKIQKQGDALIAEVAKSCGNAHGSSGSAANTIVVLHTVGPTILEHWIDIKSIKAVLIAHLPGQESGNALADVIFGKVNPSGKLPYTIAKKEEDYGPTSKILTFPNQVVPQQNFTEGLYIDYRYFDKHGIKPRYEFGFGMSFSQFQLSSPVVKTHTTSIDVPATRPETLDPPLLDPKVPAAKEAVLPSGFKKLKKYIYPYIDSASDGRPKGAPALPYDPKSPHSLSPAGGGEGGNPDLFTPLATIQISLTNTGSVSGAAVVQLYVSYPPNVKDSDGQLVDMPVKVLRNFEKLELGTDDDNKKAQVEFSLTRKDLSYWDIERQNWILPRGDFTAHLGFSSRVLPERVSFNPYGS</sequence>
<evidence type="ECO:0000256" key="12">
    <source>
        <dbReference type="ARBA" id="ARBA00023180"/>
    </source>
</evidence>
<evidence type="ECO:0000313" key="24">
    <source>
        <dbReference type="Proteomes" id="UP000016933"/>
    </source>
</evidence>
<dbReference type="STRING" id="675120.N1PY16"/>
<dbReference type="FunFam" id="3.40.50.1700:FF:000003">
    <property type="entry name" value="Probable beta-glucosidase"/>
    <property type="match status" value="1"/>
</dbReference>
<keyword evidence="24" id="KW-1185">Reference proteome</keyword>
<keyword evidence="11" id="KW-0472">Membrane</keyword>
<evidence type="ECO:0000256" key="16">
    <source>
        <dbReference type="ARBA" id="ARBA00024983"/>
    </source>
</evidence>
<dbReference type="HOGENOM" id="CLU_004542_2_0_1"/>
<reference evidence="23 24" key="2">
    <citation type="journal article" date="2012" name="PLoS Pathog.">
        <title>Diverse lifestyles and strategies of plant pathogenesis encoded in the genomes of eighteen Dothideomycetes fungi.</title>
        <authorList>
            <person name="Ohm R.A."/>
            <person name="Feau N."/>
            <person name="Henrissat B."/>
            <person name="Schoch C.L."/>
            <person name="Horwitz B.A."/>
            <person name="Barry K.W."/>
            <person name="Condon B.J."/>
            <person name="Copeland A.C."/>
            <person name="Dhillon B."/>
            <person name="Glaser F."/>
            <person name="Hesse C.N."/>
            <person name="Kosti I."/>
            <person name="LaButti K."/>
            <person name="Lindquist E.A."/>
            <person name="Lucas S."/>
            <person name="Salamov A.A."/>
            <person name="Bradshaw R.E."/>
            <person name="Ciuffetti L."/>
            <person name="Hamelin R.C."/>
            <person name="Kema G.H.J."/>
            <person name="Lawrence C."/>
            <person name="Scott J.A."/>
            <person name="Spatafora J.W."/>
            <person name="Turgeon B.G."/>
            <person name="de Wit P.J.G.M."/>
            <person name="Zhong S."/>
            <person name="Goodwin S.B."/>
            <person name="Grigoriev I.V."/>
        </authorList>
    </citation>
    <scope>NUCLEOTIDE SEQUENCE [LARGE SCALE GENOMIC DNA]</scope>
    <source>
        <strain evidence="24">NZE10 / CBS 128990</strain>
    </source>
</reference>
<evidence type="ECO:0000256" key="9">
    <source>
        <dbReference type="ARBA" id="ARBA00022968"/>
    </source>
</evidence>
<evidence type="ECO:0000256" key="17">
    <source>
        <dbReference type="ARBA" id="ARBA00039576"/>
    </source>
</evidence>
<evidence type="ECO:0000256" key="10">
    <source>
        <dbReference type="ARBA" id="ARBA00022989"/>
    </source>
</evidence>
<dbReference type="OrthoDB" id="416222at2759"/>
<dbReference type="AlphaFoldDB" id="N1PY16"/>
<evidence type="ECO:0000256" key="20">
    <source>
        <dbReference type="ARBA" id="ARBA00041811"/>
    </source>
</evidence>
<evidence type="ECO:0000256" key="8">
    <source>
        <dbReference type="ARBA" id="ARBA00022801"/>
    </source>
</evidence>
<evidence type="ECO:0000256" key="4">
    <source>
        <dbReference type="ARBA" id="ARBA00005336"/>
    </source>
</evidence>
<comment type="similarity">
    <text evidence="4">Belongs to the glycosyl hydrolase 3 family.</text>
</comment>
<dbReference type="SUPFAM" id="SSF51445">
    <property type="entry name" value="(Trans)glycosidases"/>
    <property type="match status" value="1"/>
</dbReference>
<dbReference type="InterPro" id="IPR050288">
    <property type="entry name" value="Cellulose_deg_GH3"/>
</dbReference>
<dbReference type="InterPro" id="IPR017853">
    <property type="entry name" value="GH"/>
</dbReference>